<dbReference type="PANTHER" id="PTHR24346:SF30">
    <property type="entry name" value="MATERNAL EMBRYONIC LEUCINE ZIPPER KINASE"/>
    <property type="match status" value="1"/>
</dbReference>
<protein>
    <recommendedName>
        <fullName evidence="4">Protein kinase domain-containing protein</fullName>
    </recommendedName>
</protein>
<dbReference type="AlphaFoldDB" id="A0A6A3HNZ2"/>
<dbReference type="PROSITE" id="PS50011">
    <property type="entry name" value="PROTEIN_KINASE_DOM"/>
    <property type="match status" value="1"/>
</dbReference>
<feature type="compositionally biased region" description="Polar residues" evidence="3">
    <location>
        <begin position="352"/>
        <end position="363"/>
    </location>
</feature>
<feature type="compositionally biased region" description="Polar residues" evidence="3">
    <location>
        <begin position="399"/>
        <end position="412"/>
    </location>
</feature>
<dbReference type="GO" id="GO:0005737">
    <property type="term" value="C:cytoplasm"/>
    <property type="evidence" value="ECO:0007669"/>
    <property type="project" value="TreeGrafter"/>
</dbReference>
<comment type="caution">
    <text evidence="5">The sequence shown here is derived from an EMBL/GenBank/DDBJ whole genome shotgun (WGS) entry which is preliminary data.</text>
</comment>
<dbReference type="GO" id="GO:0035556">
    <property type="term" value="P:intracellular signal transduction"/>
    <property type="evidence" value="ECO:0007669"/>
    <property type="project" value="TreeGrafter"/>
</dbReference>
<sequence length="420" mass="46390">MDSLILVRPLADAIYGRVVLVRHRTSGRYYALKVMSLPHLRARRAVTGPCVQEDGDMELQILRTLGRNLVYSTGVGGDEKTRDNQKEESDNDDDDCSWSVSPVWSNGVEDDNRAALGTHQGDRHLLTLHQDFVDATTNTRCLLFDYCPYGDLFAHVSAQAGDGGPRGLPLETARSCFQQIASAVGFLHARNVAHRDLSLENVLLDSFRRCRLADLGLASATGSRCFGARVGKILYMAPEVFSRPVYRPDAGANTGSVGADVCYDGLQADIWSLGVILFILVTGIPPFESASEGDARYRLVSKPGGSVCALLREWGQEERLPRELRALLDWMLRVDPRQRPSADQVRGHEWLQATNSSQQQTAKGSPRWSGHGEKRPSAEPEEEEDGENQEPQQLAGAAKNTNDKSCSWSSPRSNKRVKRT</sequence>
<evidence type="ECO:0000256" key="2">
    <source>
        <dbReference type="ARBA" id="ARBA00022840"/>
    </source>
</evidence>
<dbReference type="Gene3D" id="1.10.510.10">
    <property type="entry name" value="Transferase(Phosphotransferase) domain 1"/>
    <property type="match status" value="1"/>
</dbReference>
<dbReference type="SUPFAM" id="SSF56112">
    <property type="entry name" value="Protein kinase-like (PK-like)"/>
    <property type="match status" value="1"/>
</dbReference>
<dbReference type="PANTHER" id="PTHR24346">
    <property type="entry name" value="MAP/MICROTUBULE AFFINITY-REGULATING KINASE"/>
    <property type="match status" value="1"/>
</dbReference>
<dbReference type="InterPro" id="IPR000719">
    <property type="entry name" value="Prot_kinase_dom"/>
</dbReference>
<dbReference type="EMBL" id="QXFV01003959">
    <property type="protein sequence ID" value="KAE8972668.1"/>
    <property type="molecule type" value="Genomic_DNA"/>
</dbReference>
<evidence type="ECO:0000313" key="9">
    <source>
        <dbReference type="Proteomes" id="UP000434957"/>
    </source>
</evidence>
<dbReference type="Proteomes" id="UP000434957">
    <property type="component" value="Unassembled WGS sequence"/>
</dbReference>
<proteinExistence type="predicted"/>
<name>A0A6A3HNZ2_9STRA</name>
<gene>
    <name evidence="6" type="ORF">PR001_g26537</name>
    <name evidence="5" type="ORF">PR002_g26756</name>
    <name evidence="7" type="ORF">PR003_g27758</name>
</gene>
<dbReference type="Pfam" id="PF00069">
    <property type="entry name" value="Pkinase"/>
    <property type="match status" value="1"/>
</dbReference>
<evidence type="ECO:0000256" key="3">
    <source>
        <dbReference type="SAM" id="MobiDB-lite"/>
    </source>
</evidence>
<keyword evidence="2" id="KW-0067">ATP-binding</keyword>
<dbReference type="GO" id="GO:0005524">
    <property type="term" value="F:ATP binding"/>
    <property type="evidence" value="ECO:0007669"/>
    <property type="project" value="UniProtKB-KW"/>
</dbReference>
<accession>A0A6A3HNZ2</accession>
<evidence type="ECO:0000313" key="10">
    <source>
        <dbReference type="Proteomes" id="UP000435112"/>
    </source>
</evidence>
<reference evidence="8 10" key="1">
    <citation type="submission" date="2018-09" db="EMBL/GenBank/DDBJ databases">
        <title>Genomic investigation of the strawberry pathogen Phytophthora fragariae indicates pathogenicity is determined by transcriptional variation in three key races.</title>
        <authorList>
            <person name="Adams T.M."/>
            <person name="Armitage A.D."/>
            <person name="Sobczyk M.K."/>
            <person name="Bates H.J."/>
            <person name="Dunwell J.M."/>
            <person name="Nellist C.F."/>
            <person name="Harrison R.J."/>
        </authorList>
    </citation>
    <scope>NUCLEOTIDE SEQUENCE [LARGE SCALE GENOMIC DNA]</scope>
    <source>
        <strain evidence="6 8">SCRP249</strain>
        <strain evidence="5 10">SCRP324</strain>
        <strain evidence="7 9">SCRP333</strain>
    </source>
</reference>
<keyword evidence="1" id="KW-0547">Nucleotide-binding</keyword>
<dbReference type="OrthoDB" id="10252171at2759"/>
<dbReference type="EMBL" id="QXFU01003953">
    <property type="protein sequence ID" value="KAE8971650.1"/>
    <property type="molecule type" value="Genomic_DNA"/>
</dbReference>
<feature type="region of interest" description="Disordered" evidence="3">
    <location>
        <begin position="351"/>
        <end position="420"/>
    </location>
</feature>
<dbReference type="Gene3D" id="3.30.200.20">
    <property type="entry name" value="Phosphorylase Kinase, domain 1"/>
    <property type="match status" value="1"/>
</dbReference>
<feature type="domain" description="Protein kinase" evidence="4">
    <location>
        <begin position="4"/>
        <end position="351"/>
    </location>
</feature>
<keyword evidence="9" id="KW-1185">Reference proteome</keyword>
<feature type="region of interest" description="Disordered" evidence="3">
    <location>
        <begin position="73"/>
        <end position="99"/>
    </location>
</feature>
<dbReference type="GO" id="GO:0004674">
    <property type="term" value="F:protein serine/threonine kinase activity"/>
    <property type="evidence" value="ECO:0007669"/>
    <property type="project" value="TreeGrafter"/>
</dbReference>
<evidence type="ECO:0000313" key="5">
    <source>
        <dbReference type="EMBL" id="KAE8971650.1"/>
    </source>
</evidence>
<organism evidence="5 10">
    <name type="scientific">Phytophthora rubi</name>
    <dbReference type="NCBI Taxonomy" id="129364"/>
    <lineage>
        <taxon>Eukaryota</taxon>
        <taxon>Sar</taxon>
        <taxon>Stramenopiles</taxon>
        <taxon>Oomycota</taxon>
        <taxon>Peronosporomycetes</taxon>
        <taxon>Peronosporales</taxon>
        <taxon>Peronosporaceae</taxon>
        <taxon>Phytophthora</taxon>
    </lineage>
</organism>
<evidence type="ECO:0000313" key="8">
    <source>
        <dbReference type="Proteomes" id="UP000429607"/>
    </source>
</evidence>
<feature type="compositionally biased region" description="Basic and acidic residues" evidence="3">
    <location>
        <begin position="77"/>
        <end position="88"/>
    </location>
</feature>
<dbReference type="EMBL" id="QXFT01003978">
    <property type="protein sequence ID" value="KAE9281148.1"/>
    <property type="molecule type" value="Genomic_DNA"/>
</dbReference>
<dbReference type="Proteomes" id="UP000429607">
    <property type="component" value="Unassembled WGS sequence"/>
</dbReference>
<evidence type="ECO:0000313" key="6">
    <source>
        <dbReference type="EMBL" id="KAE8972668.1"/>
    </source>
</evidence>
<evidence type="ECO:0000256" key="1">
    <source>
        <dbReference type="ARBA" id="ARBA00022741"/>
    </source>
</evidence>
<evidence type="ECO:0000313" key="7">
    <source>
        <dbReference type="EMBL" id="KAE9281148.1"/>
    </source>
</evidence>
<feature type="compositionally biased region" description="Acidic residues" evidence="3">
    <location>
        <begin position="379"/>
        <end position="388"/>
    </location>
</feature>
<evidence type="ECO:0000259" key="4">
    <source>
        <dbReference type="PROSITE" id="PS50011"/>
    </source>
</evidence>
<dbReference type="InterPro" id="IPR011009">
    <property type="entry name" value="Kinase-like_dom_sf"/>
</dbReference>
<dbReference type="Proteomes" id="UP000435112">
    <property type="component" value="Unassembled WGS sequence"/>
</dbReference>